<sequence length="46" mass="5513">MLDEGTFGCAVKQIGLRKLTFRLRRREQNLAEFPEFRDPPRHHECN</sequence>
<reference evidence="2" key="1">
    <citation type="submission" date="2016-10" db="EMBL/GenBank/DDBJ databases">
        <authorList>
            <person name="Varghese N."/>
            <person name="Submissions S."/>
        </authorList>
    </citation>
    <scope>NUCLEOTIDE SEQUENCE [LARGE SCALE GENOMIC DNA]</scope>
    <source>
        <strain evidence="2">BL36</strain>
    </source>
</reference>
<name>A0A1I4TFL6_9HYPH</name>
<proteinExistence type="predicted"/>
<evidence type="ECO:0000313" key="2">
    <source>
        <dbReference type="Proteomes" id="UP000199048"/>
    </source>
</evidence>
<evidence type="ECO:0000313" key="1">
    <source>
        <dbReference type="EMBL" id="SFM75479.1"/>
    </source>
</evidence>
<dbReference type="Proteomes" id="UP000199048">
    <property type="component" value="Unassembled WGS sequence"/>
</dbReference>
<organism evidence="1 2">
    <name type="scientific">Methylobacterium pseudosasicola</name>
    <dbReference type="NCBI Taxonomy" id="582667"/>
    <lineage>
        <taxon>Bacteria</taxon>
        <taxon>Pseudomonadati</taxon>
        <taxon>Pseudomonadota</taxon>
        <taxon>Alphaproteobacteria</taxon>
        <taxon>Hyphomicrobiales</taxon>
        <taxon>Methylobacteriaceae</taxon>
        <taxon>Methylobacterium</taxon>
    </lineage>
</organism>
<dbReference type="AlphaFoldDB" id="A0A1I4TFL6"/>
<accession>A0A1I4TFL6</accession>
<keyword evidence="2" id="KW-1185">Reference proteome</keyword>
<gene>
    <name evidence="1" type="ORF">SAMN05192568_105315</name>
</gene>
<dbReference type="EMBL" id="FOTK01000053">
    <property type="protein sequence ID" value="SFM75479.1"/>
    <property type="molecule type" value="Genomic_DNA"/>
</dbReference>
<protein>
    <submittedName>
        <fullName evidence="1">Uncharacterized protein</fullName>
    </submittedName>
</protein>